<dbReference type="NCBIfam" id="TIGR00685">
    <property type="entry name" value="T6PP"/>
    <property type="match status" value="1"/>
</dbReference>
<dbReference type="InterPro" id="IPR006379">
    <property type="entry name" value="HAD-SF_hydro_IIB"/>
</dbReference>
<evidence type="ECO:0000256" key="1">
    <source>
        <dbReference type="ARBA" id="ARBA00005199"/>
    </source>
</evidence>
<dbReference type="AlphaFoldDB" id="A0A940X3F6"/>
<dbReference type="Proteomes" id="UP000673447">
    <property type="component" value="Unassembled WGS sequence"/>
</dbReference>
<accession>A0A940X3F6</accession>
<evidence type="ECO:0000256" key="2">
    <source>
        <dbReference type="ARBA" id="ARBA00008770"/>
    </source>
</evidence>
<dbReference type="EMBL" id="JAGKTC010000002">
    <property type="protein sequence ID" value="MBP3984546.1"/>
    <property type="molecule type" value="Genomic_DNA"/>
</dbReference>
<comment type="caution">
    <text evidence="5">The sequence shown here is derived from an EMBL/GenBank/DDBJ whole genome shotgun (WGS) entry which is preliminary data.</text>
</comment>
<dbReference type="EC" id="3.1.3.12" evidence="4"/>
<keyword evidence="6" id="KW-1185">Reference proteome</keyword>
<comment type="function">
    <text evidence="4">Removes the phosphate from trehalose 6-phosphate to produce free trehalose.</text>
</comment>
<comment type="cofactor">
    <cofactor evidence="4">
        <name>Mg(2+)</name>
        <dbReference type="ChEBI" id="CHEBI:18420"/>
    </cofactor>
</comment>
<evidence type="ECO:0000313" key="6">
    <source>
        <dbReference type="Proteomes" id="UP000673447"/>
    </source>
</evidence>
<dbReference type="InterPro" id="IPR044651">
    <property type="entry name" value="OTSB-like"/>
</dbReference>
<dbReference type="PANTHER" id="PTHR43768:SF3">
    <property type="entry name" value="TREHALOSE 6-PHOSPHATE PHOSPHATASE"/>
    <property type="match status" value="1"/>
</dbReference>
<dbReference type="Gene3D" id="3.40.50.1000">
    <property type="entry name" value="HAD superfamily/HAD-like"/>
    <property type="match status" value="1"/>
</dbReference>
<comment type="similarity">
    <text evidence="2 4">Belongs to the trehalose phosphatase family.</text>
</comment>
<dbReference type="PANTHER" id="PTHR43768">
    <property type="entry name" value="TREHALOSE 6-PHOSPHATE PHOSPHATASE"/>
    <property type="match status" value="1"/>
</dbReference>
<dbReference type="NCBIfam" id="TIGR01484">
    <property type="entry name" value="HAD-SF-IIB"/>
    <property type="match status" value="1"/>
</dbReference>
<evidence type="ECO:0000256" key="4">
    <source>
        <dbReference type="RuleBase" id="RU361117"/>
    </source>
</evidence>
<dbReference type="InterPro" id="IPR036412">
    <property type="entry name" value="HAD-like_sf"/>
</dbReference>
<comment type="catalytic activity">
    <reaction evidence="4">
        <text>alpha,alpha-trehalose 6-phosphate + H2O = alpha,alpha-trehalose + phosphate</text>
        <dbReference type="Rhea" id="RHEA:23420"/>
        <dbReference type="ChEBI" id="CHEBI:15377"/>
        <dbReference type="ChEBI" id="CHEBI:16551"/>
        <dbReference type="ChEBI" id="CHEBI:43474"/>
        <dbReference type="ChEBI" id="CHEBI:58429"/>
        <dbReference type="EC" id="3.1.3.12"/>
    </reaction>
</comment>
<evidence type="ECO:0000256" key="3">
    <source>
        <dbReference type="ARBA" id="ARBA00022801"/>
    </source>
</evidence>
<reference evidence="5" key="1">
    <citation type="journal article" date="2016" name="Int. J. Syst. Evol. Microbiol.">
        <title>Pseudoxanthomonas helianthi sp. nov., isolated from roots of Jerusalem artichoke (Helianthus tuberosus).</title>
        <authorList>
            <person name="Kittiwongwattana C."/>
            <person name="Thawai C."/>
        </authorList>
    </citation>
    <scope>NUCLEOTIDE SEQUENCE</scope>
    <source>
        <strain evidence="5">110414</strain>
    </source>
</reference>
<sequence length="256" mass="27035">MSRSPHAPPPPLAHASTALFLDVDGTLLEFADRPEAVRVPAELLRVLEALHARLGGALALVSGRTLAQLDALFAPLRLPTAGLHGLQVRGRDGVLFEHLPPLLPEVLAGARIQAARFPGALVEDKGSALALHWRTADAGAGAEDAFRQFADMAVLQLPGYRLQLGKDVVELRPDGAHKGSALEALMASEPFRGRQPVFVGDDVTDEDGFLSAIALGGHAVVVGERRPTAATYALQGPADTLRWLMQSVDEPMAGAP</sequence>
<name>A0A940X3F6_9GAMM</name>
<keyword evidence="4" id="KW-0479">Metal-binding</keyword>
<protein>
    <recommendedName>
        <fullName evidence="4">Trehalose 6-phosphate phosphatase</fullName>
        <ecNumber evidence="4">3.1.3.12</ecNumber>
    </recommendedName>
</protein>
<comment type="pathway">
    <text evidence="1 4">Glycan biosynthesis; trehalose biosynthesis.</text>
</comment>
<dbReference type="Gene3D" id="3.30.70.1020">
    <property type="entry name" value="Trehalose-6-phosphate phosphatase related protein, domain 2"/>
    <property type="match status" value="1"/>
</dbReference>
<dbReference type="SUPFAM" id="SSF56784">
    <property type="entry name" value="HAD-like"/>
    <property type="match status" value="1"/>
</dbReference>
<evidence type="ECO:0000313" key="5">
    <source>
        <dbReference type="EMBL" id="MBP3984546.1"/>
    </source>
</evidence>
<keyword evidence="3 4" id="KW-0378">Hydrolase</keyword>
<dbReference type="InterPro" id="IPR023214">
    <property type="entry name" value="HAD_sf"/>
</dbReference>
<dbReference type="GO" id="GO:0005992">
    <property type="term" value="P:trehalose biosynthetic process"/>
    <property type="evidence" value="ECO:0007669"/>
    <property type="project" value="InterPro"/>
</dbReference>
<dbReference type="Pfam" id="PF02358">
    <property type="entry name" value="Trehalose_PPase"/>
    <property type="match status" value="1"/>
</dbReference>
<organism evidence="5 6">
    <name type="scientific">Pseudoxanthomonas helianthi</name>
    <dbReference type="NCBI Taxonomy" id="1453541"/>
    <lineage>
        <taxon>Bacteria</taxon>
        <taxon>Pseudomonadati</taxon>
        <taxon>Pseudomonadota</taxon>
        <taxon>Gammaproteobacteria</taxon>
        <taxon>Lysobacterales</taxon>
        <taxon>Lysobacteraceae</taxon>
        <taxon>Pseudoxanthomonas</taxon>
    </lineage>
</organism>
<reference evidence="5" key="2">
    <citation type="submission" date="2021-03" db="EMBL/GenBank/DDBJ databases">
        <authorList>
            <person name="Cao W."/>
        </authorList>
    </citation>
    <scope>NUCLEOTIDE SEQUENCE</scope>
    <source>
        <strain evidence="5">110414</strain>
    </source>
</reference>
<dbReference type="InterPro" id="IPR003337">
    <property type="entry name" value="Trehalose_PPase"/>
</dbReference>
<dbReference type="GO" id="GO:0000287">
    <property type="term" value="F:magnesium ion binding"/>
    <property type="evidence" value="ECO:0007669"/>
    <property type="project" value="UniProtKB-ARBA"/>
</dbReference>
<gene>
    <name evidence="5" type="primary">otsB</name>
    <name evidence="5" type="ORF">J5837_08900</name>
</gene>
<dbReference type="RefSeq" id="WP_210536418.1">
    <property type="nucleotide sequence ID" value="NZ_JAGKTC010000002.1"/>
</dbReference>
<proteinExistence type="inferred from homology"/>
<dbReference type="CDD" id="cd01627">
    <property type="entry name" value="HAD_TPP"/>
    <property type="match status" value="1"/>
</dbReference>
<dbReference type="GO" id="GO:0004805">
    <property type="term" value="F:trehalose-phosphatase activity"/>
    <property type="evidence" value="ECO:0007669"/>
    <property type="project" value="UniProtKB-EC"/>
</dbReference>
<keyword evidence="4" id="KW-0460">Magnesium</keyword>